<evidence type="ECO:0000313" key="2">
    <source>
        <dbReference type="Proteomes" id="UP000009229"/>
    </source>
</evidence>
<reference evidence="2" key="1">
    <citation type="submission" date="2011-05" db="EMBL/GenBank/DDBJ databases">
        <title>Complete sequence of Desulfotomaculum kuznetsovii DSM 6115.</title>
        <authorList>
            <person name="Lucas S."/>
            <person name="Han J."/>
            <person name="Lapidus A."/>
            <person name="Cheng J.-F."/>
            <person name="Goodwin L."/>
            <person name="Pitluck S."/>
            <person name="Peters L."/>
            <person name="Mikhailova N."/>
            <person name="Lu M."/>
            <person name="Saunders E."/>
            <person name="Han C."/>
            <person name="Tapia R."/>
            <person name="Land M."/>
            <person name="Hauser L."/>
            <person name="Kyrpides N."/>
            <person name="Ivanova N."/>
            <person name="Pagani I."/>
            <person name="Nazina T."/>
            <person name="Ivanova A."/>
            <person name="Parshina S."/>
            <person name="Kuever J."/>
            <person name="Muyzer G."/>
            <person name="Plugge C."/>
            <person name="Stams A."/>
            <person name="Woyke T."/>
        </authorList>
    </citation>
    <scope>NUCLEOTIDE SEQUENCE [LARGE SCALE GENOMIC DNA]</scope>
    <source>
        <strain evidence="2">DSM 6115 / VKM B-1805 / 17</strain>
    </source>
</reference>
<name>A0AAU8P9J9_DESK7</name>
<keyword evidence="2" id="KW-1185">Reference proteome</keyword>
<dbReference type="RefSeq" id="WP_013822036.1">
    <property type="nucleotide sequence ID" value="NC_015573.1"/>
</dbReference>
<gene>
    <name evidence="1" type="ordered locus">Desku_0922</name>
</gene>
<evidence type="ECO:0000313" key="1">
    <source>
        <dbReference type="EMBL" id="AEG14521.1"/>
    </source>
</evidence>
<dbReference type="Proteomes" id="UP000009229">
    <property type="component" value="Chromosome"/>
</dbReference>
<proteinExistence type="predicted"/>
<accession>A0AAU8P9J9</accession>
<organism evidence="1 2">
    <name type="scientific">Desulfofundulus kuznetsovii (strain DSM 6115 / VKM B-1805 / 17)</name>
    <name type="common">Desulfotomaculum kuznetsovii</name>
    <dbReference type="NCBI Taxonomy" id="760568"/>
    <lineage>
        <taxon>Bacteria</taxon>
        <taxon>Bacillati</taxon>
        <taxon>Bacillota</taxon>
        <taxon>Clostridia</taxon>
        <taxon>Eubacteriales</taxon>
        <taxon>Peptococcaceae</taxon>
        <taxon>Desulfofundulus</taxon>
    </lineage>
</organism>
<dbReference type="EMBL" id="CP002770">
    <property type="protein sequence ID" value="AEG14521.1"/>
    <property type="molecule type" value="Genomic_DNA"/>
</dbReference>
<protein>
    <submittedName>
        <fullName evidence="1">Uncharacterized protein</fullName>
    </submittedName>
</protein>
<dbReference type="KEGG" id="dku:Desku_0922"/>
<dbReference type="AlphaFoldDB" id="A0AAU8P9J9"/>
<sequence>MLQTTWNTVCNAVANLPGNWDGLEPVKEDFPVALRPLEDVPGYLEVTTPSGDTILYLPDGRGSGSLQDWIPEEDWPENWGIQNREWLAPADRGWRLEYRVPAL</sequence>